<proteinExistence type="predicted"/>
<reference evidence="2" key="1">
    <citation type="submission" date="2020-07" db="EMBL/GenBank/DDBJ databases">
        <title>Genome sequence and genetic diversity analysis of an under-domesticated orphan crop, white fonio (Digitaria exilis).</title>
        <authorList>
            <person name="Bennetzen J.L."/>
            <person name="Chen S."/>
            <person name="Ma X."/>
            <person name="Wang X."/>
            <person name="Yssel A.E.J."/>
            <person name="Chaluvadi S.R."/>
            <person name="Johnson M."/>
            <person name="Gangashetty P."/>
            <person name="Hamidou F."/>
            <person name="Sanogo M.D."/>
            <person name="Zwaenepoel A."/>
            <person name="Wallace J."/>
            <person name="Van De Peer Y."/>
            <person name="Van Deynze A."/>
        </authorList>
    </citation>
    <scope>NUCLEOTIDE SEQUENCE</scope>
    <source>
        <tissue evidence="2">Leaves</tissue>
    </source>
</reference>
<accession>A0A835C3Y8</accession>
<dbReference type="InterPro" id="IPR011676">
    <property type="entry name" value="DUF1618"/>
</dbReference>
<dbReference type="Pfam" id="PF07762">
    <property type="entry name" value="DUF1618"/>
    <property type="match status" value="1"/>
</dbReference>
<dbReference type="EMBL" id="JACEFO010001700">
    <property type="protein sequence ID" value="KAF8720088.1"/>
    <property type="molecule type" value="Genomic_DNA"/>
</dbReference>
<keyword evidence="3" id="KW-1185">Reference proteome</keyword>
<dbReference type="Proteomes" id="UP000636709">
    <property type="component" value="Unassembled WGS sequence"/>
</dbReference>
<gene>
    <name evidence="2" type="ORF">HU200_024866</name>
</gene>
<name>A0A835C3Y8_9POAL</name>
<dbReference type="AlphaFoldDB" id="A0A835C3Y8"/>
<protein>
    <recommendedName>
        <fullName evidence="1">DUF1618 domain-containing protein</fullName>
    </recommendedName>
</protein>
<dbReference type="OrthoDB" id="685663at2759"/>
<evidence type="ECO:0000313" key="3">
    <source>
        <dbReference type="Proteomes" id="UP000636709"/>
    </source>
</evidence>
<sequence length="234" mass="26117">MIPSWVVVEQDICRKEFASFLDDDPTTAEARASNGELVRVSFLLSSLPDASRFCVHCPPGRELSYFDVVLAAHGDAVLFRLEIDDHEGRLPASPSDFTRSGGSAPSDFTITISTLMHRGDNDLGWEEDATIGDEQLWDMVGYSDQLPRVPPQFPLVSMDDPNVIYFVLRDGHKFGAGAKAWMVALGMDRSKVLWYKLIKASDDENAETNPYNIFCCLPFLPTEFSKHLRKAAPK</sequence>
<evidence type="ECO:0000259" key="1">
    <source>
        <dbReference type="Pfam" id="PF07762"/>
    </source>
</evidence>
<feature type="domain" description="DUF1618" evidence="1">
    <location>
        <begin position="80"/>
        <end position="165"/>
    </location>
</feature>
<comment type="caution">
    <text evidence="2">The sequence shown here is derived from an EMBL/GenBank/DDBJ whole genome shotgun (WGS) entry which is preliminary data.</text>
</comment>
<evidence type="ECO:0000313" key="2">
    <source>
        <dbReference type="EMBL" id="KAF8720088.1"/>
    </source>
</evidence>
<dbReference type="PANTHER" id="PTHR33074">
    <property type="entry name" value="EXPRESSED PROTEIN-RELATED"/>
    <property type="match status" value="1"/>
</dbReference>
<dbReference type="PANTHER" id="PTHR33074:SF53">
    <property type="entry name" value="DUF1618 DOMAIN-CONTAINING PROTEIN"/>
    <property type="match status" value="1"/>
</dbReference>
<organism evidence="2 3">
    <name type="scientific">Digitaria exilis</name>
    <dbReference type="NCBI Taxonomy" id="1010633"/>
    <lineage>
        <taxon>Eukaryota</taxon>
        <taxon>Viridiplantae</taxon>
        <taxon>Streptophyta</taxon>
        <taxon>Embryophyta</taxon>
        <taxon>Tracheophyta</taxon>
        <taxon>Spermatophyta</taxon>
        <taxon>Magnoliopsida</taxon>
        <taxon>Liliopsida</taxon>
        <taxon>Poales</taxon>
        <taxon>Poaceae</taxon>
        <taxon>PACMAD clade</taxon>
        <taxon>Panicoideae</taxon>
        <taxon>Panicodae</taxon>
        <taxon>Paniceae</taxon>
        <taxon>Anthephorinae</taxon>
        <taxon>Digitaria</taxon>
    </lineage>
</organism>